<comment type="caution">
    <text evidence="1">The sequence shown here is derived from an EMBL/GenBank/DDBJ whole genome shotgun (WGS) entry which is preliminary data.</text>
</comment>
<proteinExistence type="predicted"/>
<dbReference type="GO" id="GO:0003676">
    <property type="term" value="F:nucleic acid binding"/>
    <property type="evidence" value="ECO:0007669"/>
    <property type="project" value="InterPro"/>
</dbReference>
<protein>
    <submittedName>
        <fullName evidence="1">Transposable element Tcb2 transposase</fullName>
    </submittedName>
</protein>
<evidence type="ECO:0000313" key="2">
    <source>
        <dbReference type="Proteomes" id="UP000887159"/>
    </source>
</evidence>
<dbReference type="InterPro" id="IPR036397">
    <property type="entry name" value="RNaseH_sf"/>
</dbReference>
<sequence>MDIYGITKKSENLQLFCKLLTVTAHVTAHEESGLQCNGTRSSLATNLSSGNNLVRVWRPRGEHVNPAFDLQQHTAPTAGVMVWGAIAYSTQSPLVLIRGTMTPQWYTHDILQTHVLPLMKWLPGAIFQQDNARFLTARVSQDSFRTVTIFFG</sequence>
<keyword evidence="2" id="KW-1185">Reference proteome</keyword>
<dbReference type="Gene3D" id="3.30.420.10">
    <property type="entry name" value="Ribonuclease H-like superfamily/Ribonuclease H"/>
    <property type="match status" value="1"/>
</dbReference>
<dbReference type="AlphaFoldDB" id="A0A8X6SV79"/>
<organism evidence="1 2">
    <name type="scientific">Trichonephila clavipes</name>
    <name type="common">Golden silk orbweaver</name>
    <name type="synonym">Nephila clavipes</name>
    <dbReference type="NCBI Taxonomy" id="2585209"/>
    <lineage>
        <taxon>Eukaryota</taxon>
        <taxon>Metazoa</taxon>
        <taxon>Ecdysozoa</taxon>
        <taxon>Arthropoda</taxon>
        <taxon>Chelicerata</taxon>
        <taxon>Arachnida</taxon>
        <taxon>Araneae</taxon>
        <taxon>Araneomorphae</taxon>
        <taxon>Entelegynae</taxon>
        <taxon>Araneoidea</taxon>
        <taxon>Nephilidae</taxon>
        <taxon>Trichonephila</taxon>
    </lineage>
</organism>
<dbReference type="EMBL" id="BMAU01021354">
    <property type="protein sequence ID" value="GFY20036.1"/>
    <property type="molecule type" value="Genomic_DNA"/>
</dbReference>
<accession>A0A8X6SV79</accession>
<evidence type="ECO:0000313" key="1">
    <source>
        <dbReference type="EMBL" id="GFY20036.1"/>
    </source>
</evidence>
<dbReference type="Proteomes" id="UP000887159">
    <property type="component" value="Unassembled WGS sequence"/>
</dbReference>
<reference evidence="1" key="1">
    <citation type="submission" date="2020-08" db="EMBL/GenBank/DDBJ databases">
        <title>Multicomponent nature underlies the extraordinary mechanical properties of spider dragline silk.</title>
        <authorList>
            <person name="Kono N."/>
            <person name="Nakamura H."/>
            <person name="Mori M."/>
            <person name="Yoshida Y."/>
            <person name="Ohtoshi R."/>
            <person name="Malay A.D."/>
            <person name="Moran D.A.P."/>
            <person name="Tomita M."/>
            <person name="Numata K."/>
            <person name="Arakawa K."/>
        </authorList>
    </citation>
    <scope>NUCLEOTIDE SEQUENCE</scope>
</reference>
<gene>
    <name evidence="1" type="primary">NCL1_39436</name>
    <name evidence="1" type="ORF">TNCV_2147291</name>
</gene>
<name>A0A8X6SV79_TRICX</name>